<keyword evidence="2" id="KW-1185">Reference proteome</keyword>
<proteinExistence type="predicted"/>
<dbReference type="Proteomes" id="UP000634136">
    <property type="component" value="Unassembled WGS sequence"/>
</dbReference>
<reference evidence="1" key="1">
    <citation type="submission" date="2020-09" db="EMBL/GenBank/DDBJ databases">
        <title>Genome-Enabled Discovery of Anthraquinone Biosynthesis in Senna tora.</title>
        <authorList>
            <person name="Kang S.-H."/>
            <person name="Pandey R.P."/>
            <person name="Lee C.-M."/>
            <person name="Sim J.-S."/>
            <person name="Jeong J.-T."/>
            <person name="Choi B.-S."/>
            <person name="Jung M."/>
            <person name="Ginzburg D."/>
            <person name="Zhao K."/>
            <person name="Won S.Y."/>
            <person name="Oh T.-J."/>
            <person name="Yu Y."/>
            <person name="Kim N.-H."/>
            <person name="Lee O.R."/>
            <person name="Lee T.-H."/>
            <person name="Bashyal P."/>
            <person name="Kim T.-S."/>
            <person name="Lee W.-H."/>
            <person name="Kawkins C."/>
            <person name="Kim C.-K."/>
            <person name="Kim J.S."/>
            <person name="Ahn B.O."/>
            <person name="Rhee S.Y."/>
            <person name="Sohng J.K."/>
        </authorList>
    </citation>
    <scope>NUCLEOTIDE SEQUENCE</scope>
    <source>
        <tissue evidence="1">Leaf</tissue>
    </source>
</reference>
<evidence type="ECO:0000313" key="2">
    <source>
        <dbReference type="Proteomes" id="UP000634136"/>
    </source>
</evidence>
<name>A0A834WLC0_9FABA</name>
<gene>
    <name evidence="1" type="ORF">G2W53_021665</name>
</gene>
<evidence type="ECO:0000313" key="1">
    <source>
        <dbReference type="EMBL" id="KAF7823521.1"/>
    </source>
</evidence>
<dbReference type="AlphaFoldDB" id="A0A834WLC0"/>
<dbReference type="EMBL" id="JAAIUW010000007">
    <property type="protein sequence ID" value="KAF7823521.1"/>
    <property type="molecule type" value="Genomic_DNA"/>
</dbReference>
<sequence length="52" mass="5565">MGESVSLVDFGLTRIKGGNESLSRPSPLCLLIASVIVGYTPGNLLKYNPSYH</sequence>
<organism evidence="1 2">
    <name type="scientific">Senna tora</name>
    <dbReference type="NCBI Taxonomy" id="362788"/>
    <lineage>
        <taxon>Eukaryota</taxon>
        <taxon>Viridiplantae</taxon>
        <taxon>Streptophyta</taxon>
        <taxon>Embryophyta</taxon>
        <taxon>Tracheophyta</taxon>
        <taxon>Spermatophyta</taxon>
        <taxon>Magnoliopsida</taxon>
        <taxon>eudicotyledons</taxon>
        <taxon>Gunneridae</taxon>
        <taxon>Pentapetalae</taxon>
        <taxon>rosids</taxon>
        <taxon>fabids</taxon>
        <taxon>Fabales</taxon>
        <taxon>Fabaceae</taxon>
        <taxon>Caesalpinioideae</taxon>
        <taxon>Cassia clade</taxon>
        <taxon>Senna</taxon>
    </lineage>
</organism>
<accession>A0A834WLC0</accession>
<comment type="caution">
    <text evidence="1">The sequence shown here is derived from an EMBL/GenBank/DDBJ whole genome shotgun (WGS) entry which is preliminary data.</text>
</comment>
<protein>
    <submittedName>
        <fullName evidence="1">Uncharacterized protein</fullName>
    </submittedName>
</protein>